<dbReference type="AlphaFoldDB" id="A0AAN6S963"/>
<feature type="compositionally biased region" description="Acidic residues" evidence="1">
    <location>
        <begin position="93"/>
        <end position="104"/>
    </location>
</feature>
<feature type="compositionally biased region" description="Basic and acidic residues" evidence="1">
    <location>
        <begin position="105"/>
        <end position="121"/>
    </location>
</feature>
<comment type="caution">
    <text evidence="2">The sequence shown here is derived from an EMBL/GenBank/DDBJ whole genome shotgun (WGS) entry which is preliminary data.</text>
</comment>
<protein>
    <submittedName>
        <fullName evidence="2">Uncharacterized protein</fullName>
    </submittedName>
</protein>
<accession>A0AAN6S963</accession>
<evidence type="ECO:0000313" key="3">
    <source>
        <dbReference type="Proteomes" id="UP001303473"/>
    </source>
</evidence>
<proteinExistence type="predicted"/>
<dbReference type="Proteomes" id="UP001303473">
    <property type="component" value="Unassembled WGS sequence"/>
</dbReference>
<organism evidence="2 3">
    <name type="scientific">Diplogelasinospora grovesii</name>
    <dbReference type="NCBI Taxonomy" id="303347"/>
    <lineage>
        <taxon>Eukaryota</taxon>
        <taxon>Fungi</taxon>
        <taxon>Dikarya</taxon>
        <taxon>Ascomycota</taxon>
        <taxon>Pezizomycotina</taxon>
        <taxon>Sordariomycetes</taxon>
        <taxon>Sordariomycetidae</taxon>
        <taxon>Sordariales</taxon>
        <taxon>Diplogelasinosporaceae</taxon>
        <taxon>Diplogelasinospora</taxon>
    </lineage>
</organism>
<name>A0AAN6S963_9PEZI</name>
<dbReference type="EMBL" id="MU853754">
    <property type="protein sequence ID" value="KAK3945692.1"/>
    <property type="molecule type" value="Genomic_DNA"/>
</dbReference>
<evidence type="ECO:0000313" key="2">
    <source>
        <dbReference type="EMBL" id="KAK3945692.1"/>
    </source>
</evidence>
<keyword evidence="3" id="KW-1185">Reference proteome</keyword>
<feature type="region of interest" description="Disordered" evidence="1">
    <location>
        <begin position="1"/>
        <end position="61"/>
    </location>
</feature>
<reference evidence="3" key="1">
    <citation type="journal article" date="2023" name="Mol. Phylogenet. Evol.">
        <title>Genome-scale phylogeny and comparative genomics of the fungal order Sordariales.</title>
        <authorList>
            <person name="Hensen N."/>
            <person name="Bonometti L."/>
            <person name="Westerberg I."/>
            <person name="Brannstrom I.O."/>
            <person name="Guillou S."/>
            <person name="Cros-Aarteil S."/>
            <person name="Calhoun S."/>
            <person name="Haridas S."/>
            <person name="Kuo A."/>
            <person name="Mondo S."/>
            <person name="Pangilinan J."/>
            <person name="Riley R."/>
            <person name="LaButti K."/>
            <person name="Andreopoulos B."/>
            <person name="Lipzen A."/>
            <person name="Chen C."/>
            <person name="Yan M."/>
            <person name="Daum C."/>
            <person name="Ng V."/>
            <person name="Clum A."/>
            <person name="Steindorff A."/>
            <person name="Ohm R.A."/>
            <person name="Martin F."/>
            <person name="Silar P."/>
            <person name="Natvig D.O."/>
            <person name="Lalanne C."/>
            <person name="Gautier V."/>
            <person name="Ament-Velasquez S.L."/>
            <person name="Kruys A."/>
            <person name="Hutchinson M.I."/>
            <person name="Powell A.J."/>
            <person name="Barry K."/>
            <person name="Miller A.N."/>
            <person name="Grigoriev I.V."/>
            <person name="Debuchy R."/>
            <person name="Gladieux P."/>
            <person name="Hiltunen Thoren M."/>
            <person name="Johannesson H."/>
        </authorList>
    </citation>
    <scope>NUCLEOTIDE SEQUENCE [LARGE SCALE GENOMIC DNA]</scope>
    <source>
        <strain evidence="3">CBS 340.73</strain>
    </source>
</reference>
<gene>
    <name evidence="2" type="ORF">QBC46DRAFT_349552</name>
</gene>
<evidence type="ECO:0000256" key="1">
    <source>
        <dbReference type="SAM" id="MobiDB-lite"/>
    </source>
</evidence>
<sequence>MAWTNTPQNSPETQSRIRDENQNQISPGDGRHWAQPFARKTTYAPEHSSQPSADQNPIPRIAERVIVFSSDDDGRDDQSKKVVVYYSHFNRDEEGDEEDEEPDEQRERRLEEEKSRAWSEDRMGIGADPWFEDATFIL</sequence>
<feature type="region of interest" description="Disordered" evidence="1">
    <location>
        <begin position="89"/>
        <end position="121"/>
    </location>
</feature>
<feature type="compositionally biased region" description="Polar residues" evidence="1">
    <location>
        <begin position="1"/>
        <end position="14"/>
    </location>
</feature>